<dbReference type="AlphaFoldDB" id="A0A0R3E0Y8"/>
<dbReference type="EMBL" id="LJYG01000062">
    <property type="protein sequence ID" value="KRQ12575.1"/>
    <property type="molecule type" value="Genomic_DNA"/>
</dbReference>
<protein>
    <submittedName>
        <fullName evidence="1">Uncharacterized protein</fullName>
    </submittedName>
</protein>
<name>A0A0R3E0Y8_9BRAD</name>
<sequence>MLARIEADPVPSIQQPELPLADVLIRLRTAEEATQRKASQDVDRAIEAVELRLFDALRVSPSDSFLWLMLYSVETTRNGFDPKAIRYLDRSYLAGPYEGWIALRRNRLALAIFPMLQDRMQQVVVSEFSQIVDADFTEEGATILMGVGWVQRERLLAALKDVDVSSKKILSKRLLTDGINLKMPGIEYNERPW</sequence>
<reference evidence="1 2" key="1">
    <citation type="submission" date="2015-09" db="EMBL/GenBank/DDBJ databases">
        <title>Draft Genome Sequence of Bradyrhizobium manausense Strain BR 3351T, a Novel Symbiotic Nitrogen-Fixing Alphaproteobacterium Isolated from Brazilian Amazon Rain Forest.</title>
        <authorList>
            <person name="De Araujo J.L."/>
            <person name="Zilli J.E."/>
        </authorList>
    </citation>
    <scope>NUCLEOTIDE SEQUENCE [LARGE SCALE GENOMIC DNA]</scope>
    <source>
        <strain evidence="1 2">BR3351</strain>
    </source>
</reference>
<dbReference type="Proteomes" id="UP000051936">
    <property type="component" value="Unassembled WGS sequence"/>
</dbReference>
<gene>
    <name evidence="1" type="ORF">AOQ71_15590</name>
</gene>
<accession>A0A0R3E0Y8</accession>
<keyword evidence="2" id="KW-1185">Reference proteome</keyword>
<evidence type="ECO:0000313" key="2">
    <source>
        <dbReference type="Proteomes" id="UP000051936"/>
    </source>
</evidence>
<evidence type="ECO:0000313" key="1">
    <source>
        <dbReference type="EMBL" id="KRQ12575.1"/>
    </source>
</evidence>
<proteinExistence type="predicted"/>
<comment type="caution">
    <text evidence="1">The sequence shown here is derived from an EMBL/GenBank/DDBJ whole genome shotgun (WGS) entry which is preliminary data.</text>
</comment>
<dbReference type="STRING" id="989370.AOQ71_15590"/>
<organism evidence="1 2">
    <name type="scientific">Bradyrhizobium manausense</name>
    <dbReference type="NCBI Taxonomy" id="989370"/>
    <lineage>
        <taxon>Bacteria</taxon>
        <taxon>Pseudomonadati</taxon>
        <taxon>Pseudomonadota</taxon>
        <taxon>Alphaproteobacteria</taxon>
        <taxon>Hyphomicrobiales</taxon>
        <taxon>Nitrobacteraceae</taxon>
        <taxon>Bradyrhizobium</taxon>
    </lineage>
</organism>